<dbReference type="SMART" id="SM00342">
    <property type="entry name" value="HTH_ARAC"/>
    <property type="match status" value="1"/>
</dbReference>
<keyword evidence="3 8" id="KW-0597">Phosphoprotein</keyword>
<dbReference type="InterPro" id="IPR020449">
    <property type="entry name" value="Tscrpt_reg_AraC-type_HTH"/>
</dbReference>
<name>A0A511WZN7_9BACI</name>
<keyword evidence="5" id="KW-0805">Transcription regulation</keyword>
<dbReference type="PROSITE" id="PS50110">
    <property type="entry name" value="RESPONSE_REGULATORY"/>
    <property type="match status" value="1"/>
</dbReference>
<feature type="domain" description="Response regulatory" evidence="10">
    <location>
        <begin position="3"/>
        <end position="120"/>
    </location>
</feature>
<feature type="modified residue" description="4-aspartylphosphate" evidence="8">
    <location>
        <position position="55"/>
    </location>
</feature>
<proteinExistence type="predicted"/>
<dbReference type="PROSITE" id="PS00041">
    <property type="entry name" value="HTH_ARAC_FAMILY_1"/>
    <property type="match status" value="1"/>
</dbReference>
<keyword evidence="6" id="KW-0238">DNA-binding</keyword>
<reference evidence="11 12" key="1">
    <citation type="submission" date="2019-07" db="EMBL/GenBank/DDBJ databases">
        <title>Whole genome shotgun sequence of Halolactibacillus alkaliphilus NBRC 103919.</title>
        <authorList>
            <person name="Hosoyama A."/>
            <person name="Uohara A."/>
            <person name="Ohji S."/>
            <person name="Ichikawa N."/>
        </authorList>
    </citation>
    <scope>NUCLEOTIDE SEQUENCE [LARGE SCALE GENOMIC DNA]</scope>
    <source>
        <strain evidence="11 12">NBRC 103919</strain>
    </source>
</reference>
<evidence type="ECO:0000259" key="9">
    <source>
        <dbReference type="PROSITE" id="PS01124"/>
    </source>
</evidence>
<dbReference type="Proteomes" id="UP000321400">
    <property type="component" value="Unassembled WGS sequence"/>
</dbReference>
<dbReference type="Gene3D" id="1.10.10.60">
    <property type="entry name" value="Homeodomain-like"/>
    <property type="match status" value="2"/>
</dbReference>
<keyword evidence="2" id="KW-0963">Cytoplasm</keyword>
<gene>
    <name evidence="11" type="ORF">HAL01_06120</name>
</gene>
<accession>A0A511WZN7</accession>
<evidence type="ECO:0000256" key="2">
    <source>
        <dbReference type="ARBA" id="ARBA00022490"/>
    </source>
</evidence>
<dbReference type="RefSeq" id="WP_089800588.1">
    <property type="nucleotide sequence ID" value="NZ_BJYE01000005.1"/>
</dbReference>
<evidence type="ECO:0000256" key="3">
    <source>
        <dbReference type="ARBA" id="ARBA00022553"/>
    </source>
</evidence>
<comment type="caution">
    <text evidence="11">The sequence shown here is derived from an EMBL/GenBank/DDBJ whole genome shotgun (WGS) entry which is preliminary data.</text>
</comment>
<dbReference type="CDD" id="cd17536">
    <property type="entry name" value="REC_YesN-like"/>
    <property type="match status" value="1"/>
</dbReference>
<dbReference type="Gene3D" id="3.40.50.2300">
    <property type="match status" value="1"/>
</dbReference>
<keyword evidence="4" id="KW-0902">Two-component regulatory system</keyword>
<dbReference type="Pfam" id="PF00072">
    <property type="entry name" value="Response_reg"/>
    <property type="match status" value="1"/>
</dbReference>
<dbReference type="InterPro" id="IPR001789">
    <property type="entry name" value="Sig_transdc_resp-reg_receiver"/>
</dbReference>
<comment type="subcellular location">
    <subcellularLocation>
        <location evidence="1">Cytoplasm</location>
    </subcellularLocation>
</comment>
<keyword evidence="7" id="KW-0804">Transcription</keyword>
<dbReference type="InterPro" id="IPR011006">
    <property type="entry name" value="CheY-like_superfamily"/>
</dbReference>
<dbReference type="STRING" id="442899.SAMN05720591_10670"/>
<dbReference type="InterPro" id="IPR051552">
    <property type="entry name" value="HptR"/>
</dbReference>
<evidence type="ECO:0000256" key="7">
    <source>
        <dbReference type="ARBA" id="ARBA00023163"/>
    </source>
</evidence>
<sequence>MYRVMIVDDWEIFLTQLKRKADWEGLGFTIVHEASNGKEALNYLLTHPVDVVITDIRMPEMDGIDLLKAIRANHLNTHVIFLSEYEDFQYAKQAIHYQITDYLIKPVQANELTTRLQTLKSELNQRDTIETTTDQNIVEALIRDIQLKKSPQPVIESFIMDTTAKVGGDRQRVFDDYRSLTETLKNKLLQIYPWLSRFLVYPEMTNEEKLEDLHKALINVIDGFTQPIHTLYYSALHQVLIEKVCSFALASDEKFTIKTIADSLFVNKNYLADTFKKETGITLGDYLTKVKIKRAQVLLQTTQLKLYEISDQLGYRHPEYFSRVFKKETGLTPQTYRDQHA</sequence>
<evidence type="ECO:0000259" key="10">
    <source>
        <dbReference type="PROSITE" id="PS50110"/>
    </source>
</evidence>
<dbReference type="GO" id="GO:0005737">
    <property type="term" value="C:cytoplasm"/>
    <property type="evidence" value="ECO:0007669"/>
    <property type="project" value="UniProtKB-SubCell"/>
</dbReference>
<evidence type="ECO:0000313" key="11">
    <source>
        <dbReference type="EMBL" id="GEN56148.1"/>
    </source>
</evidence>
<evidence type="ECO:0000256" key="5">
    <source>
        <dbReference type="ARBA" id="ARBA00023015"/>
    </source>
</evidence>
<dbReference type="PANTHER" id="PTHR42713">
    <property type="entry name" value="HISTIDINE KINASE-RELATED"/>
    <property type="match status" value="1"/>
</dbReference>
<organism evidence="11 12">
    <name type="scientific">Halolactibacillus alkaliphilus</name>
    <dbReference type="NCBI Taxonomy" id="442899"/>
    <lineage>
        <taxon>Bacteria</taxon>
        <taxon>Bacillati</taxon>
        <taxon>Bacillota</taxon>
        <taxon>Bacilli</taxon>
        <taxon>Bacillales</taxon>
        <taxon>Bacillaceae</taxon>
        <taxon>Halolactibacillus</taxon>
    </lineage>
</organism>
<dbReference type="SUPFAM" id="SSF46689">
    <property type="entry name" value="Homeodomain-like"/>
    <property type="match status" value="1"/>
</dbReference>
<dbReference type="PANTHER" id="PTHR42713:SF3">
    <property type="entry name" value="TRANSCRIPTIONAL REGULATORY PROTEIN HPTR"/>
    <property type="match status" value="1"/>
</dbReference>
<dbReference type="GO" id="GO:0000160">
    <property type="term" value="P:phosphorelay signal transduction system"/>
    <property type="evidence" value="ECO:0007669"/>
    <property type="project" value="UniProtKB-KW"/>
</dbReference>
<protein>
    <recommendedName>
        <fullName evidence="13">DNA-binding response regulator</fullName>
    </recommendedName>
</protein>
<dbReference type="EMBL" id="BJYE01000005">
    <property type="protein sequence ID" value="GEN56148.1"/>
    <property type="molecule type" value="Genomic_DNA"/>
</dbReference>
<dbReference type="InterPro" id="IPR009057">
    <property type="entry name" value="Homeodomain-like_sf"/>
</dbReference>
<evidence type="ECO:0000256" key="6">
    <source>
        <dbReference type="ARBA" id="ARBA00023125"/>
    </source>
</evidence>
<dbReference type="PROSITE" id="PS01124">
    <property type="entry name" value="HTH_ARAC_FAMILY_2"/>
    <property type="match status" value="1"/>
</dbReference>
<dbReference type="Pfam" id="PF12833">
    <property type="entry name" value="HTH_18"/>
    <property type="match status" value="1"/>
</dbReference>
<dbReference type="GO" id="GO:0043565">
    <property type="term" value="F:sequence-specific DNA binding"/>
    <property type="evidence" value="ECO:0007669"/>
    <property type="project" value="InterPro"/>
</dbReference>
<dbReference type="InterPro" id="IPR018062">
    <property type="entry name" value="HTH_AraC-typ_CS"/>
</dbReference>
<dbReference type="SUPFAM" id="SSF52172">
    <property type="entry name" value="CheY-like"/>
    <property type="match status" value="1"/>
</dbReference>
<evidence type="ECO:0000256" key="4">
    <source>
        <dbReference type="ARBA" id="ARBA00023012"/>
    </source>
</evidence>
<feature type="domain" description="HTH araC/xylS-type" evidence="9">
    <location>
        <begin position="242"/>
        <end position="339"/>
    </location>
</feature>
<evidence type="ECO:0000256" key="8">
    <source>
        <dbReference type="PROSITE-ProRule" id="PRU00169"/>
    </source>
</evidence>
<dbReference type="PRINTS" id="PR00032">
    <property type="entry name" value="HTHARAC"/>
</dbReference>
<dbReference type="OrthoDB" id="159632at2"/>
<dbReference type="InterPro" id="IPR018060">
    <property type="entry name" value="HTH_AraC"/>
</dbReference>
<dbReference type="SMART" id="SM00448">
    <property type="entry name" value="REC"/>
    <property type="match status" value="1"/>
</dbReference>
<evidence type="ECO:0008006" key="13">
    <source>
        <dbReference type="Google" id="ProtNLM"/>
    </source>
</evidence>
<evidence type="ECO:0000313" key="12">
    <source>
        <dbReference type="Proteomes" id="UP000321400"/>
    </source>
</evidence>
<evidence type="ECO:0000256" key="1">
    <source>
        <dbReference type="ARBA" id="ARBA00004496"/>
    </source>
</evidence>
<dbReference type="AlphaFoldDB" id="A0A511WZN7"/>
<dbReference type="GO" id="GO:0003700">
    <property type="term" value="F:DNA-binding transcription factor activity"/>
    <property type="evidence" value="ECO:0007669"/>
    <property type="project" value="InterPro"/>
</dbReference>
<keyword evidence="12" id="KW-1185">Reference proteome</keyword>